<accession>A0ABS6YQ02</accession>
<sequence length="80" mass="8445">MSGLADEEDDELTVRVQHLQEVLTGYRLGDAVLALDGEARADFAPGEPLLHRYAVKAAELGVGVSTIRRGTAALKKSGPA</sequence>
<proteinExistence type="predicted"/>
<dbReference type="EMBL" id="WMBF01000195">
    <property type="protein sequence ID" value="MBW5423514.1"/>
    <property type="molecule type" value="Genomic_DNA"/>
</dbReference>
<organism evidence="1 2">
    <name type="scientific">Streptomyces anatolicus</name>
    <dbReference type="NCBI Taxonomy" id="2675858"/>
    <lineage>
        <taxon>Bacteria</taxon>
        <taxon>Bacillati</taxon>
        <taxon>Actinomycetota</taxon>
        <taxon>Actinomycetes</taxon>
        <taxon>Kitasatosporales</taxon>
        <taxon>Streptomycetaceae</taxon>
        <taxon>Streptomyces</taxon>
    </lineage>
</organism>
<evidence type="ECO:0000313" key="2">
    <source>
        <dbReference type="Proteomes" id="UP001197114"/>
    </source>
</evidence>
<gene>
    <name evidence="1" type="ORF">GKQ77_18430</name>
</gene>
<keyword evidence="2" id="KW-1185">Reference proteome</keyword>
<name>A0ABS6YQ02_9ACTN</name>
<protein>
    <submittedName>
        <fullName evidence="1">Uncharacterized protein</fullName>
    </submittedName>
</protein>
<dbReference type="RefSeq" id="WP_219689955.1">
    <property type="nucleotide sequence ID" value="NZ_WMBF01000195.1"/>
</dbReference>
<comment type="caution">
    <text evidence="1">The sequence shown here is derived from an EMBL/GenBank/DDBJ whole genome shotgun (WGS) entry which is preliminary data.</text>
</comment>
<dbReference type="Proteomes" id="UP001197114">
    <property type="component" value="Unassembled WGS sequence"/>
</dbReference>
<reference evidence="1 2" key="1">
    <citation type="submission" date="2019-11" db="EMBL/GenBank/DDBJ databases">
        <authorList>
            <person name="Ay H."/>
        </authorList>
    </citation>
    <scope>NUCLEOTIDE SEQUENCE [LARGE SCALE GENOMIC DNA]</scope>
    <source>
        <strain evidence="1 2">BG9H</strain>
    </source>
</reference>
<evidence type="ECO:0000313" key="1">
    <source>
        <dbReference type="EMBL" id="MBW5423514.1"/>
    </source>
</evidence>